<dbReference type="InterPro" id="IPR051545">
    <property type="entry name" value="NAD(P)H_dehydrogenase_qn"/>
</dbReference>
<dbReference type="Gene3D" id="3.40.50.360">
    <property type="match status" value="1"/>
</dbReference>
<dbReference type="EMBL" id="FN649743">
    <property type="protein sequence ID" value="CBJ32295.1"/>
    <property type="molecule type" value="Genomic_DNA"/>
</dbReference>
<protein>
    <submittedName>
        <fullName evidence="4">NAD(P)H dehydrogenase (Quinone)</fullName>
    </submittedName>
</protein>
<dbReference type="GO" id="GO:0003955">
    <property type="term" value="F:NAD(P)H dehydrogenase (quinone) activity"/>
    <property type="evidence" value="ECO:0007669"/>
    <property type="project" value="TreeGrafter"/>
</dbReference>
<accession>D7FXF8</accession>
<evidence type="ECO:0000259" key="3">
    <source>
        <dbReference type="Pfam" id="PF02525"/>
    </source>
</evidence>
<dbReference type="PANTHER" id="PTHR10204">
    <property type="entry name" value="NAD P H OXIDOREDUCTASE-RELATED"/>
    <property type="match status" value="1"/>
</dbReference>
<keyword evidence="5" id="KW-1185">Reference proteome</keyword>
<name>D7FXF8_ECTSI</name>
<dbReference type="STRING" id="2880.D7FXF8"/>
<dbReference type="Proteomes" id="UP000002630">
    <property type="component" value="Linkage Group LG18"/>
</dbReference>
<dbReference type="InterPro" id="IPR029039">
    <property type="entry name" value="Flavoprotein-like_sf"/>
</dbReference>
<dbReference type="EMBL" id="FN648517">
    <property type="protein sequence ID" value="CBJ32295.1"/>
    <property type="molecule type" value="Genomic_DNA"/>
</dbReference>
<dbReference type="SUPFAM" id="SSF52218">
    <property type="entry name" value="Flavoproteins"/>
    <property type="match status" value="1"/>
</dbReference>
<evidence type="ECO:0000313" key="5">
    <source>
        <dbReference type="Proteomes" id="UP000002630"/>
    </source>
</evidence>
<evidence type="ECO:0000256" key="2">
    <source>
        <dbReference type="ARBA" id="ARBA00023002"/>
    </source>
</evidence>
<evidence type="ECO:0000313" key="4">
    <source>
        <dbReference type="EMBL" id="CBJ32295.1"/>
    </source>
</evidence>
<comment type="similarity">
    <text evidence="1">Belongs to the NAD(P)H dehydrogenase (quinone) family.</text>
</comment>
<dbReference type="GO" id="GO:0005829">
    <property type="term" value="C:cytosol"/>
    <property type="evidence" value="ECO:0007669"/>
    <property type="project" value="TreeGrafter"/>
</dbReference>
<dbReference type="InParanoid" id="D7FXF8"/>
<dbReference type="eggNOG" id="ENOG502S51M">
    <property type="taxonomic scope" value="Eukaryota"/>
</dbReference>
<dbReference type="InterPro" id="IPR003680">
    <property type="entry name" value="Flavodoxin_fold"/>
</dbReference>
<dbReference type="Pfam" id="PF02525">
    <property type="entry name" value="Flavodoxin_2"/>
    <property type="match status" value="1"/>
</dbReference>
<dbReference type="OMA" id="YPTWWFG"/>
<feature type="domain" description="Flavodoxin-like fold" evidence="3">
    <location>
        <begin position="45"/>
        <end position="190"/>
    </location>
</feature>
<organism evidence="4 5">
    <name type="scientific">Ectocarpus siliculosus</name>
    <name type="common">Brown alga</name>
    <name type="synonym">Conferva siliculosa</name>
    <dbReference type="NCBI Taxonomy" id="2880"/>
    <lineage>
        <taxon>Eukaryota</taxon>
        <taxon>Sar</taxon>
        <taxon>Stramenopiles</taxon>
        <taxon>Ochrophyta</taxon>
        <taxon>PX clade</taxon>
        <taxon>Phaeophyceae</taxon>
        <taxon>Ectocarpales</taxon>
        <taxon>Ectocarpaceae</taxon>
        <taxon>Ectocarpus</taxon>
    </lineage>
</organism>
<keyword evidence="2" id="KW-0560">Oxidoreductase</keyword>
<sequence length="249" mass="27711">MSGPAASVSRRQPLSSLLAGAMRALNRVTSFVPPPPSGKDGVQEKIVVVQVHPNGKDPSFTLALGEAVRDSLKDAGHQVRVTNLYQEQFQAALGGQEHRGFMTAFRDGQVAEDVKGHVDDLQWCSGLVLCYPTWWYSFPAILKGWLDRTLMPGVAFDLPNGVEKPHPKTGFISRLTNIRKVGMVTTFGNSFWNVRYVGDPGRRIVSRGLRPLFHPECTLLWKGLYDVEKCPPQDRSAFLEDVGRSFRDF</sequence>
<dbReference type="AlphaFoldDB" id="D7FXF8"/>
<gene>
    <name evidence="4" type="ORF">Esi_0327_0017</name>
</gene>
<proteinExistence type="inferred from homology"/>
<evidence type="ECO:0000256" key="1">
    <source>
        <dbReference type="ARBA" id="ARBA00006252"/>
    </source>
</evidence>
<dbReference type="OrthoDB" id="26889at2759"/>
<reference evidence="4 5" key="1">
    <citation type="journal article" date="2010" name="Nature">
        <title>The Ectocarpus genome and the independent evolution of multicellularity in brown algae.</title>
        <authorList>
            <person name="Cock J.M."/>
            <person name="Sterck L."/>
            <person name="Rouze P."/>
            <person name="Scornet D."/>
            <person name="Allen A.E."/>
            <person name="Amoutzias G."/>
            <person name="Anthouard V."/>
            <person name="Artiguenave F."/>
            <person name="Aury J.M."/>
            <person name="Badger J.H."/>
            <person name="Beszteri B."/>
            <person name="Billiau K."/>
            <person name="Bonnet E."/>
            <person name="Bothwell J.H."/>
            <person name="Bowler C."/>
            <person name="Boyen C."/>
            <person name="Brownlee C."/>
            <person name="Carrano C.J."/>
            <person name="Charrier B."/>
            <person name="Cho G.Y."/>
            <person name="Coelho S.M."/>
            <person name="Collen J."/>
            <person name="Corre E."/>
            <person name="Da Silva C."/>
            <person name="Delage L."/>
            <person name="Delaroque N."/>
            <person name="Dittami S.M."/>
            <person name="Doulbeau S."/>
            <person name="Elias M."/>
            <person name="Farnham G."/>
            <person name="Gachon C.M."/>
            <person name="Gschloessl B."/>
            <person name="Heesch S."/>
            <person name="Jabbari K."/>
            <person name="Jubin C."/>
            <person name="Kawai H."/>
            <person name="Kimura K."/>
            <person name="Kloareg B."/>
            <person name="Kupper F.C."/>
            <person name="Lang D."/>
            <person name="Le Bail A."/>
            <person name="Leblanc C."/>
            <person name="Lerouge P."/>
            <person name="Lohr M."/>
            <person name="Lopez P.J."/>
            <person name="Martens C."/>
            <person name="Maumus F."/>
            <person name="Michel G."/>
            <person name="Miranda-Saavedra D."/>
            <person name="Morales J."/>
            <person name="Moreau H."/>
            <person name="Motomura T."/>
            <person name="Nagasato C."/>
            <person name="Napoli C.A."/>
            <person name="Nelson D.R."/>
            <person name="Nyvall-Collen P."/>
            <person name="Peters A.F."/>
            <person name="Pommier C."/>
            <person name="Potin P."/>
            <person name="Poulain J."/>
            <person name="Quesneville H."/>
            <person name="Read B."/>
            <person name="Rensing S.A."/>
            <person name="Ritter A."/>
            <person name="Rousvoal S."/>
            <person name="Samanta M."/>
            <person name="Samson G."/>
            <person name="Schroeder D.C."/>
            <person name="Segurens B."/>
            <person name="Strittmatter M."/>
            <person name="Tonon T."/>
            <person name="Tregear J.W."/>
            <person name="Valentin K."/>
            <person name="von Dassow P."/>
            <person name="Yamagishi T."/>
            <person name="Van de Peer Y."/>
            <person name="Wincker P."/>
        </authorList>
    </citation>
    <scope>NUCLEOTIDE SEQUENCE [LARGE SCALE GENOMIC DNA]</scope>
    <source>
        <strain evidence="5">Ec32 / CCAP1310/4</strain>
    </source>
</reference>
<dbReference type="PANTHER" id="PTHR10204:SF34">
    <property type="entry name" value="NAD(P)H DEHYDROGENASE [QUINONE] 1 ISOFORM 1"/>
    <property type="match status" value="1"/>
</dbReference>